<gene>
    <name evidence="1" type="ORF">EI293_20820</name>
</gene>
<reference evidence="1 2" key="1">
    <citation type="submission" date="2018-12" db="EMBL/GenBank/DDBJ databases">
        <authorList>
            <person name="Feng G."/>
            <person name="Zhu H."/>
        </authorList>
    </citation>
    <scope>NUCLEOTIDE SEQUENCE [LARGE SCALE GENOMIC DNA]</scope>
    <source>
        <strain evidence="1 2">LMG 26000</strain>
    </source>
</reference>
<accession>A0A428JXV1</accession>
<name>A0A428JXV1_9BACT</name>
<dbReference type="RefSeq" id="WP_148103288.1">
    <property type="nucleotide sequence ID" value="NZ_RWIU01000010.1"/>
</dbReference>
<dbReference type="Proteomes" id="UP000270291">
    <property type="component" value="Unassembled WGS sequence"/>
</dbReference>
<protein>
    <submittedName>
        <fullName evidence="1">Uncharacterized protein</fullName>
    </submittedName>
</protein>
<sequence>MQGLYFTSKLAQQWFKSLAGELTQHGVSAAQLTVPQQVLPSPSPEYIRFKFDTVEGRLATYRQLLPSLS</sequence>
<dbReference type="AlphaFoldDB" id="A0A428JXV1"/>
<proteinExistence type="predicted"/>
<comment type="caution">
    <text evidence="1">The sequence shown here is derived from an EMBL/GenBank/DDBJ whole genome shotgun (WGS) entry which is preliminary data.</text>
</comment>
<dbReference type="EMBL" id="RWIU01000010">
    <property type="protein sequence ID" value="RSK38967.1"/>
    <property type="molecule type" value="Genomic_DNA"/>
</dbReference>
<evidence type="ECO:0000313" key="2">
    <source>
        <dbReference type="Proteomes" id="UP000270291"/>
    </source>
</evidence>
<keyword evidence="2" id="KW-1185">Reference proteome</keyword>
<organism evidence="1 2">
    <name type="scientific">Hymenobacter perfusus</name>
    <dbReference type="NCBI Taxonomy" id="1236770"/>
    <lineage>
        <taxon>Bacteria</taxon>
        <taxon>Pseudomonadati</taxon>
        <taxon>Bacteroidota</taxon>
        <taxon>Cytophagia</taxon>
        <taxon>Cytophagales</taxon>
        <taxon>Hymenobacteraceae</taxon>
        <taxon>Hymenobacter</taxon>
    </lineage>
</organism>
<evidence type="ECO:0000313" key="1">
    <source>
        <dbReference type="EMBL" id="RSK38967.1"/>
    </source>
</evidence>